<dbReference type="PANTHER" id="PTHR30126">
    <property type="entry name" value="HTH-TYPE TRANSCRIPTIONAL REGULATOR"/>
    <property type="match status" value="1"/>
</dbReference>
<dbReference type="InterPro" id="IPR036388">
    <property type="entry name" value="WH-like_DNA-bd_sf"/>
</dbReference>
<dbReference type="Gene3D" id="3.40.190.290">
    <property type="match status" value="1"/>
</dbReference>
<evidence type="ECO:0000313" key="7">
    <source>
        <dbReference type="Proteomes" id="UP000291088"/>
    </source>
</evidence>
<dbReference type="Gene3D" id="1.10.10.10">
    <property type="entry name" value="Winged helix-like DNA-binding domain superfamily/Winged helix DNA-binding domain"/>
    <property type="match status" value="1"/>
</dbReference>
<proteinExistence type="inferred from homology"/>
<dbReference type="AlphaFoldDB" id="A0A4Q2S6B7"/>
<feature type="domain" description="HTH lysR-type" evidence="5">
    <location>
        <begin position="1"/>
        <end position="58"/>
    </location>
</feature>
<dbReference type="EMBL" id="SDVB01000420">
    <property type="protein sequence ID" value="RYB95995.1"/>
    <property type="molecule type" value="Genomic_DNA"/>
</dbReference>
<evidence type="ECO:0000313" key="6">
    <source>
        <dbReference type="EMBL" id="RYB95995.1"/>
    </source>
</evidence>
<keyword evidence="7" id="KW-1185">Reference proteome</keyword>
<gene>
    <name evidence="6" type="ORF">EUU22_24645</name>
</gene>
<dbReference type="Proteomes" id="UP000291088">
    <property type="component" value="Unassembled WGS sequence"/>
</dbReference>
<dbReference type="PROSITE" id="PS50931">
    <property type="entry name" value="HTH_LYSR"/>
    <property type="match status" value="1"/>
</dbReference>
<dbReference type="InterPro" id="IPR036390">
    <property type="entry name" value="WH_DNA-bd_sf"/>
</dbReference>
<evidence type="ECO:0000256" key="1">
    <source>
        <dbReference type="ARBA" id="ARBA00009437"/>
    </source>
</evidence>
<dbReference type="GO" id="GO:0000976">
    <property type="term" value="F:transcription cis-regulatory region binding"/>
    <property type="evidence" value="ECO:0007669"/>
    <property type="project" value="TreeGrafter"/>
</dbReference>
<evidence type="ECO:0000256" key="2">
    <source>
        <dbReference type="ARBA" id="ARBA00023015"/>
    </source>
</evidence>
<dbReference type="OrthoDB" id="9791253at2"/>
<accession>A0A4Q2S6B7</accession>
<name>A0A4Q2S6B7_9HYPH</name>
<keyword evidence="4" id="KW-0804">Transcription</keyword>
<keyword evidence="2" id="KW-0805">Transcription regulation</keyword>
<evidence type="ECO:0000259" key="5">
    <source>
        <dbReference type="PROSITE" id="PS50931"/>
    </source>
</evidence>
<dbReference type="FunFam" id="1.10.10.10:FF:000001">
    <property type="entry name" value="LysR family transcriptional regulator"/>
    <property type="match status" value="1"/>
</dbReference>
<evidence type="ECO:0000256" key="3">
    <source>
        <dbReference type="ARBA" id="ARBA00023125"/>
    </source>
</evidence>
<comment type="caution">
    <text evidence="6">The sequence shown here is derived from an EMBL/GenBank/DDBJ whole genome shotgun (WGS) entry which is preliminary data.</text>
</comment>
<dbReference type="GO" id="GO:0003700">
    <property type="term" value="F:DNA-binding transcription factor activity"/>
    <property type="evidence" value="ECO:0007669"/>
    <property type="project" value="InterPro"/>
</dbReference>
<dbReference type="PRINTS" id="PR00039">
    <property type="entry name" value="HTHLYSR"/>
</dbReference>
<evidence type="ECO:0000256" key="4">
    <source>
        <dbReference type="ARBA" id="ARBA00023163"/>
    </source>
</evidence>
<dbReference type="Pfam" id="PF03466">
    <property type="entry name" value="LysR_substrate"/>
    <property type="match status" value="1"/>
</dbReference>
<protein>
    <submittedName>
        <fullName evidence="6">LysR family transcriptional regulator</fullName>
    </submittedName>
</protein>
<dbReference type="InterPro" id="IPR000847">
    <property type="entry name" value="LysR_HTH_N"/>
</dbReference>
<dbReference type="CDD" id="cd05466">
    <property type="entry name" value="PBP2_LTTR_substrate"/>
    <property type="match status" value="1"/>
</dbReference>
<dbReference type="SUPFAM" id="SSF53850">
    <property type="entry name" value="Periplasmic binding protein-like II"/>
    <property type="match status" value="1"/>
</dbReference>
<dbReference type="PANTHER" id="PTHR30126:SF39">
    <property type="entry name" value="HTH-TYPE TRANSCRIPTIONAL REGULATOR CYSL"/>
    <property type="match status" value="1"/>
</dbReference>
<organism evidence="6 7">
    <name type="scientific">Ciceribacter ferrooxidans</name>
    <dbReference type="NCBI Taxonomy" id="2509717"/>
    <lineage>
        <taxon>Bacteria</taxon>
        <taxon>Pseudomonadati</taxon>
        <taxon>Pseudomonadota</taxon>
        <taxon>Alphaproteobacteria</taxon>
        <taxon>Hyphomicrobiales</taxon>
        <taxon>Rhizobiaceae</taxon>
        <taxon>Ciceribacter</taxon>
    </lineage>
</organism>
<comment type="similarity">
    <text evidence="1">Belongs to the LysR transcriptional regulatory family.</text>
</comment>
<dbReference type="SUPFAM" id="SSF46785">
    <property type="entry name" value="Winged helix' DNA-binding domain"/>
    <property type="match status" value="1"/>
</dbReference>
<sequence>MNPRQLKTFLIVARLGNVTRAATEANLAQSSLSDQMQSLEQELGVQLFERSRHGVILTPAGQVMKTYAEEILALNDEARIAVRASACQSERALAIGTLETIAAEKLAAFLPRFRERHPDIGLTLRIGGSAELQRWLDDSSIDLAITFDRGQQDERFVTRLVSHEPLALISSGNPDAPCPATLADLNQLPFIATQEGCVYRRLFDAAFAGAGVEPPRVATEVDSIATIIRLVAARAGYGLVPRLAIGAYAKRNDICELPWPDNVPTASLIMVWRRRRVQPPALSLLLAAAQSELRPVRPADVRLRREE</sequence>
<dbReference type="RefSeq" id="WP_129334606.1">
    <property type="nucleotide sequence ID" value="NZ_SDVB01000420.1"/>
</dbReference>
<dbReference type="InterPro" id="IPR005119">
    <property type="entry name" value="LysR_subst-bd"/>
</dbReference>
<dbReference type="Pfam" id="PF00126">
    <property type="entry name" value="HTH_1"/>
    <property type="match status" value="1"/>
</dbReference>
<reference evidence="6 7" key="1">
    <citation type="submission" date="2019-01" db="EMBL/GenBank/DDBJ databases">
        <authorList>
            <person name="Deng T."/>
        </authorList>
    </citation>
    <scope>NUCLEOTIDE SEQUENCE [LARGE SCALE GENOMIC DNA]</scope>
    <source>
        <strain evidence="6 7">F8825</strain>
    </source>
</reference>
<keyword evidence="3" id="KW-0238">DNA-binding</keyword>